<accession>A0A194VSA6</accession>
<dbReference type="AlphaFoldDB" id="A0A194VSA6"/>
<feature type="region of interest" description="Disordered" evidence="1">
    <location>
        <begin position="1"/>
        <end position="49"/>
    </location>
</feature>
<proteinExistence type="predicted"/>
<gene>
    <name evidence="3" type="ORF">VM1G_02432</name>
</gene>
<dbReference type="OrthoDB" id="6359816at2759"/>
<reference evidence="3" key="1">
    <citation type="submission" date="2014-12" db="EMBL/GenBank/DDBJ databases">
        <title>Genome Sequence of Valsa Canker Pathogens Uncovers a Specific Adaption of Colonization on Woody Bark.</title>
        <authorList>
            <person name="Yin Z."/>
            <person name="Liu H."/>
            <person name="Gao X."/>
            <person name="Li Z."/>
            <person name="Song N."/>
            <person name="Ke X."/>
            <person name="Dai Q."/>
            <person name="Wu Y."/>
            <person name="Sun Y."/>
            <person name="Xu J.-R."/>
            <person name="Kang Z.K."/>
            <person name="Wang L."/>
            <person name="Huang L."/>
        </authorList>
    </citation>
    <scope>NUCLEOTIDE SEQUENCE [LARGE SCALE GENOMIC DNA]</scope>
    <source>
        <strain evidence="3">03-8</strain>
    </source>
</reference>
<dbReference type="CDD" id="cd18186">
    <property type="entry name" value="BTB_POZ_ZBTB_KLHL-like"/>
    <property type="match status" value="1"/>
</dbReference>
<feature type="compositionally biased region" description="Low complexity" evidence="1">
    <location>
        <begin position="35"/>
        <end position="45"/>
    </location>
</feature>
<dbReference type="PANTHER" id="PTHR47843:SF2">
    <property type="entry name" value="BTB DOMAIN-CONTAINING PROTEIN"/>
    <property type="match status" value="1"/>
</dbReference>
<dbReference type="InterPro" id="IPR011333">
    <property type="entry name" value="SKP1/BTB/POZ_sf"/>
</dbReference>
<feature type="domain" description="BTB" evidence="2">
    <location>
        <begin position="104"/>
        <end position="174"/>
    </location>
</feature>
<dbReference type="EMBL" id="CM003099">
    <property type="protein sequence ID" value="KUI66882.1"/>
    <property type="molecule type" value="Genomic_DNA"/>
</dbReference>
<name>A0A194VSA6_CYTMA</name>
<dbReference type="PROSITE" id="PS50097">
    <property type="entry name" value="BTB"/>
    <property type="match status" value="1"/>
</dbReference>
<protein>
    <submittedName>
        <fullName evidence="3">Kelch repeat and BTB domain-containing protein 8</fullName>
    </submittedName>
</protein>
<dbReference type="SUPFAM" id="SSF54695">
    <property type="entry name" value="POZ domain"/>
    <property type="match status" value="1"/>
</dbReference>
<evidence type="ECO:0000256" key="1">
    <source>
        <dbReference type="SAM" id="MobiDB-lite"/>
    </source>
</evidence>
<evidence type="ECO:0000313" key="4">
    <source>
        <dbReference type="Proteomes" id="UP000078559"/>
    </source>
</evidence>
<dbReference type="Pfam" id="PF00651">
    <property type="entry name" value="BTB"/>
    <property type="match status" value="1"/>
</dbReference>
<dbReference type="Proteomes" id="UP000078559">
    <property type="component" value="Chromosome 2"/>
</dbReference>
<keyword evidence="4" id="KW-1185">Reference proteome</keyword>
<evidence type="ECO:0000259" key="2">
    <source>
        <dbReference type="PROSITE" id="PS50097"/>
    </source>
</evidence>
<dbReference type="Gene3D" id="3.30.710.10">
    <property type="entry name" value="Potassium Channel Kv1.1, Chain A"/>
    <property type="match status" value="1"/>
</dbReference>
<organism evidence="3 4">
    <name type="scientific">Cytospora mali</name>
    <name type="common">Apple Valsa canker fungus</name>
    <name type="synonym">Valsa mali</name>
    <dbReference type="NCBI Taxonomy" id="578113"/>
    <lineage>
        <taxon>Eukaryota</taxon>
        <taxon>Fungi</taxon>
        <taxon>Dikarya</taxon>
        <taxon>Ascomycota</taxon>
        <taxon>Pezizomycotina</taxon>
        <taxon>Sordariomycetes</taxon>
        <taxon>Sordariomycetidae</taxon>
        <taxon>Diaporthales</taxon>
        <taxon>Cytosporaceae</taxon>
        <taxon>Cytospora</taxon>
    </lineage>
</organism>
<sequence length="377" mass="42026">MSSSSPSSSPAADASFPEDDSTAVDASISGFAGVTTTPSSSPTNENSHDTVALLSGPLEMDALQGDSSSNPADSKSMDPKYIHNQCETAVLLQVKELISGIQSPNGIARINVPSGKSFLVHIDLLAAKSSYFRAALTGNFQEALTKELTLEDVSDTTISFFLRWIYTQNLGLAVTSDWNCESKCPLSWTGLFDIWLFADYTRTPELQNHVIDQLVRKTHRLDREYNREPFIVYIDDIHAAILMLWTGNKTTPQGEIAKPLRDLLLDFIGNPRFMSKAQFFNLRKRGLPAMFWCEFSIHSIDRSFDMRPKAQALYETISAVGNNVDNVDRDLEESRDISFNELMNLDLEIGEVLSVWSITPFKYYVNKEAKPGQIAKT</sequence>
<evidence type="ECO:0000313" key="3">
    <source>
        <dbReference type="EMBL" id="KUI66882.1"/>
    </source>
</evidence>
<feature type="compositionally biased region" description="Low complexity" evidence="1">
    <location>
        <begin position="1"/>
        <end position="15"/>
    </location>
</feature>
<dbReference type="SMR" id="A0A194VSA6"/>
<dbReference type="PANTHER" id="PTHR47843">
    <property type="entry name" value="BTB DOMAIN-CONTAINING PROTEIN-RELATED"/>
    <property type="match status" value="1"/>
</dbReference>
<dbReference type="InterPro" id="IPR000210">
    <property type="entry name" value="BTB/POZ_dom"/>
</dbReference>